<keyword evidence="2" id="KW-1185">Reference proteome</keyword>
<protein>
    <submittedName>
        <fullName evidence="1">Uncharacterized protein</fullName>
    </submittedName>
</protein>
<dbReference type="EMBL" id="JACIDB010000004">
    <property type="protein sequence ID" value="MBB3876139.1"/>
    <property type="molecule type" value="Genomic_DNA"/>
</dbReference>
<evidence type="ECO:0000313" key="2">
    <source>
        <dbReference type="Proteomes" id="UP000528945"/>
    </source>
</evidence>
<reference evidence="1 2" key="1">
    <citation type="submission" date="2020-08" db="EMBL/GenBank/DDBJ databases">
        <title>Genomic Encyclopedia of Type Strains, Phase IV (KMG-IV): sequencing the most valuable type-strain genomes for metagenomic binning, comparative biology and taxonomic classification.</title>
        <authorList>
            <person name="Goeker M."/>
        </authorList>
    </citation>
    <scope>NUCLEOTIDE SEQUENCE [LARGE SCALE GENOMIC DNA]</scope>
    <source>
        <strain evidence="1 2">DSM 15581</strain>
    </source>
</reference>
<comment type="caution">
    <text evidence="1">The sequence shown here is derived from an EMBL/GenBank/DDBJ whole genome shotgun (WGS) entry which is preliminary data.</text>
</comment>
<proteinExistence type="predicted"/>
<dbReference type="RefSeq" id="WP_147035294.1">
    <property type="nucleotide sequence ID" value="NZ_JACIDB010000004.1"/>
</dbReference>
<organism evidence="1 2">
    <name type="scientific">Sphingomonas aquatilis</name>
    <dbReference type="NCBI Taxonomy" id="93063"/>
    <lineage>
        <taxon>Bacteria</taxon>
        <taxon>Pseudomonadati</taxon>
        <taxon>Pseudomonadota</taxon>
        <taxon>Alphaproteobacteria</taxon>
        <taxon>Sphingomonadales</taxon>
        <taxon>Sphingomonadaceae</taxon>
        <taxon>Sphingomonas</taxon>
    </lineage>
</organism>
<sequence>MTPMTPDVPAICASLTKAQKAAVLWMREDGKPRTHDKDAPREVSFWAIRNRLEGDPEQQVARTYSLCRRGDGERRKGRVWPDTTWRLTPLGLAVRAHLLKEKQP</sequence>
<dbReference type="Proteomes" id="UP000528945">
    <property type="component" value="Unassembled WGS sequence"/>
</dbReference>
<gene>
    <name evidence="1" type="ORF">GGR47_002385</name>
</gene>
<name>A0AAW3TWU5_9SPHN</name>
<dbReference type="AlphaFoldDB" id="A0AAW3TWU5"/>
<accession>A0AAW3TWU5</accession>
<evidence type="ECO:0000313" key="1">
    <source>
        <dbReference type="EMBL" id="MBB3876139.1"/>
    </source>
</evidence>